<organism evidence="1 2">
    <name type="scientific">Rosa chinensis</name>
    <name type="common">China rose</name>
    <dbReference type="NCBI Taxonomy" id="74649"/>
    <lineage>
        <taxon>Eukaryota</taxon>
        <taxon>Viridiplantae</taxon>
        <taxon>Streptophyta</taxon>
        <taxon>Embryophyta</taxon>
        <taxon>Tracheophyta</taxon>
        <taxon>Spermatophyta</taxon>
        <taxon>Magnoliopsida</taxon>
        <taxon>eudicotyledons</taxon>
        <taxon>Gunneridae</taxon>
        <taxon>Pentapetalae</taxon>
        <taxon>rosids</taxon>
        <taxon>fabids</taxon>
        <taxon>Rosales</taxon>
        <taxon>Rosaceae</taxon>
        <taxon>Rosoideae</taxon>
        <taxon>Rosoideae incertae sedis</taxon>
        <taxon>Rosa</taxon>
    </lineage>
</organism>
<dbReference type="Gramene" id="PRQ49618">
    <property type="protein sequence ID" value="PRQ49618"/>
    <property type="gene ID" value="RchiOBHm_Chr2g0123921"/>
</dbReference>
<name>A0A2P6RT52_ROSCH</name>
<protein>
    <submittedName>
        <fullName evidence="1">Uncharacterized protein</fullName>
    </submittedName>
</protein>
<reference evidence="1 2" key="1">
    <citation type="journal article" date="2018" name="Nat. Genet.">
        <title>The Rosa genome provides new insights in the design of modern roses.</title>
        <authorList>
            <person name="Bendahmane M."/>
        </authorList>
    </citation>
    <scope>NUCLEOTIDE SEQUENCE [LARGE SCALE GENOMIC DNA]</scope>
    <source>
        <strain evidence="2">cv. Old Blush</strain>
    </source>
</reference>
<dbReference type="Proteomes" id="UP000238479">
    <property type="component" value="Chromosome 2"/>
</dbReference>
<evidence type="ECO:0000313" key="1">
    <source>
        <dbReference type="EMBL" id="PRQ49618.1"/>
    </source>
</evidence>
<accession>A0A2P6RT52</accession>
<keyword evidence="2" id="KW-1185">Reference proteome</keyword>
<dbReference type="AlphaFoldDB" id="A0A2P6RT52"/>
<gene>
    <name evidence="1" type="ORF">RchiOBHm_Chr2g0123921</name>
</gene>
<comment type="caution">
    <text evidence="1">The sequence shown here is derived from an EMBL/GenBank/DDBJ whole genome shotgun (WGS) entry which is preliminary data.</text>
</comment>
<dbReference type="EMBL" id="PDCK01000040">
    <property type="protein sequence ID" value="PRQ49618.1"/>
    <property type="molecule type" value="Genomic_DNA"/>
</dbReference>
<sequence length="78" mass="9308">MHTCFQRKRGPIIESAHSVFLILQTMRWVHMTPRLKMEATTYTISLLPPETPPQPMILQRYMIDSTYLFRRRESITTI</sequence>
<proteinExistence type="predicted"/>
<evidence type="ECO:0000313" key="2">
    <source>
        <dbReference type="Proteomes" id="UP000238479"/>
    </source>
</evidence>